<keyword evidence="5" id="KW-1185">Reference proteome</keyword>
<dbReference type="InterPro" id="IPR036568">
    <property type="entry name" value="GGCT-like_sf"/>
</dbReference>
<dbReference type="EMBL" id="SSOD01000009">
    <property type="protein sequence ID" value="THF60660.1"/>
    <property type="molecule type" value="Genomic_DNA"/>
</dbReference>
<dbReference type="Proteomes" id="UP000307956">
    <property type="component" value="Unassembled WGS sequence"/>
</dbReference>
<evidence type="ECO:0000256" key="2">
    <source>
        <dbReference type="ARBA" id="ARBA00030602"/>
    </source>
</evidence>
<reference evidence="4 5" key="1">
    <citation type="submission" date="2019-04" db="EMBL/GenBank/DDBJ databases">
        <title>Azoarcus rhizosphaerae sp. nov. isolated from rhizosphere of Ficus religiosa.</title>
        <authorList>
            <person name="Lin S.-Y."/>
            <person name="Hameed A."/>
            <person name="Hsu Y.-H."/>
            <person name="Young C.-C."/>
        </authorList>
    </citation>
    <scope>NUCLEOTIDE SEQUENCE [LARGE SCALE GENOMIC DNA]</scope>
    <source>
        <strain evidence="4 5">CC-YHH848</strain>
    </source>
</reference>
<dbReference type="AlphaFoldDB" id="A0A4S4AM39"/>
<dbReference type="InterPro" id="IPR045038">
    <property type="entry name" value="AIG2-like"/>
</dbReference>
<dbReference type="Pfam" id="PF06094">
    <property type="entry name" value="GGACT"/>
    <property type="match status" value="1"/>
</dbReference>
<evidence type="ECO:0000259" key="3">
    <source>
        <dbReference type="Pfam" id="PF06094"/>
    </source>
</evidence>
<dbReference type="Gene3D" id="3.10.490.10">
    <property type="entry name" value="Gamma-glutamyl cyclotransferase-like"/>
    <property type="match status" value="1"/>
</dbReference>
<evidence type="ECO:0000313" key="4">
    <source>
        <dbReference type="EMBL" id="THF60660.1"/>
    </source>
</evidence>
<feature type="domain" description="Gamma-glutamylcyclotransferase AIG2-like" evidence="3">
    <location>
        <begin position="3"/>
        <end position="114"/>
    </location>
</feature>
<dbReference type="OrthoDB" id="279154at2"/>
<dbReference type="RefSeq" id="WP_136385389.1">
    <property type="nucleotide sequence ID" value="NZ_SSOD01000009.1"/>
</dbReference>
<name>A0A4S4AM39_9RHOO</name>
<dbReference type="InterPro" id="IPR013024">
    <property type="entry name" value="GGCT-like"/>
</dbReference>
<evidence type="ECO:0000313" key="5">
    <source>
        <dbReference type="Proteomes" id="UP000307956"/>
    </source>
</evidence>
<comment type="caution">
    <text evidence="4">The sequence shown here is derived from an EMBL/GenBank/DDBJ whole genome shotgun (WGS) entry which is preliminary data.</text>
</comment>
<gene>
    <name evidence="4" type="ORF">E6O51_12835</name>
</gene>
<dbReference type="SUPFAM" id="SSF110857">
    <property type="entry name" value="Gamma-glutamyl cyclotransferase-like"/>
    <property type="match status" value="1"/>
</dbReference>
<evidence type="ECO:0000256" key="1">
    <source>
        <dbReference type="ARBA" id="ARBA00022679"/>
    </source>
</evidence>
<sequence length="136" mass="14829">MDCFAYGSLMCGDIMTPVAGAAFPAAPAVLHGYARHPVRDEAYPAIVSSPGASVSGLLYRGLDATALQRLDAFEGEMYERSPVEVTLPDGSRVPAQTYVFRPAHAHLLLPGEWDFDAFLAHGKARFQARYLGFRRL</sequence>
<dbReference type="PANTHER" id="PTHR31544">
    <property type="entry name" value="AIG2-LIKE PROTEIN D"/>
    <property type="match status" value="1"/>
</dbReference>
<dbReference type="CDD" id="cd06661">
    <property type="entry name" value="GGCT_like"/>
    <property type="match status" value="1"/>
</dbReference>
<protein>
    <recommendedName>
        <fullName evidence="2">Putative gamma-glutamylcyclotransferase</fullName>
    </recommendedName>
</protein>
<organism evidence="4 5">
    <name type="scientific">Pseudothauera rhizosphaerae</name>
    <dbReference type="NCBI Taxonomy" id="2565932"/>
    <lineage>
        <taxon>Bacteria</taxon>
        <taxon>Pseudomonadati</taxon>
        <taxon>Pseudomonadota</taxon>
        <taxon>Betaproteobacteria</taxon>
        <taxon>Rhodocyclales</taxon>
        <taxon>Zoogloeaceae</taxon>
        <taxon>Pseudothauera</taxon>
    </lineage>
</organism>
<proteinExistence type="predicted"/>
<dbReference type="InterPro" id="IPR009288">
    <property type="entry name" value="AIG2-like_dom"/>
</dbReference>
<dbReference type="PANTHER" id="PTHR31544:SF2">
    <property type="entry name" value="AIG2-LIKE PROTEIN D"/>
    <property type="match status" value="1"/>
</dbReference>
<accession>A0A4S4AM39</accession>
<keyword evidence="1 4" id="KW-0808">Transferase</keyword>
<dbReference type="GO" id="GO:0016740">
    <property type="term" value="F:transferase activity"/>
    <property type="evidence" value="ECO:0007669"/>
    <property type="project" value="UniProtKB-KW"/>
</dbReference>